<evidence type="ECO:0000313" key="8">
    <source>
        <dbReference type="Proteomes" id="UP000316993"/>
    </source>
</evidence>
<keyword evidence="3 6" id="KW-0812">Transmembrane</keyword>
<name>A0A543L150_9BURK</name>
<feature type="transmembrane region" description="Helical" evidence="6">
    <location>
        <begin position="299"/>
        <end position="318"/>
    </location>
</feature>
<organism evidence="7 8">
    <name type="scientific">Acidovorax temperans</name>
    <dbReference type="NCBI Taxonomy" id="80878"/>
    <lineage>
        <taxon>Bacteria</taxon>
        <taxon>Pseudomonadati</taxon>
        <taxon>Pseudomonadota</taxon>
        <taxon>Betaproteobacteria</taxon>
        <taxon>Burkholderiales</taxon>
        <taxon>Comamonadaceae</taxon>
        <taxon>Acidovorax</taxon>
    </lineage>
</organism>
<dbReference type="Proteomes" id="UP000316993">
    <property type="component" value="Unassembled WGS sequence"/>
</dbReference>
<dbReference type="Pfam" id="PF03739">
    <property type="entry name" value="LptF_LptG"/>
    <property type="match status" value="1"/>
</dbReference>
<dbReference type="InterPro" id="IPR030923">
    <property type="entry name" value="LptG"/>
</dbReference>
<dbReference type="EMBL" id="VFPV01000003">
    <property type="protein sequence ID" value="TQN01049.1"/>
    <property type="molecule type" value="Genomic_DNA"/>
</dbReference>
<feature type="transmembrane region" description="Helical" evidence="6">
    <location>
        <begin position="66"/>
        <end position="93"/>
    </location>
</feature>
<proteinExistence type="predicted"/>
<sequence length="395" mass="43751">MDAPPPLGTKEPRLNTLRRLIHREAVFAVAFVTMGFLALFFFFDLVDELRWIGRTGSDGYQLSHALLFVALSIPSHLYELLPITVLIGTIFVMARLAQSSEFTIMRTSGMGPWLALRTLLTLGGFFVLLTFAVGDYLAPLTDKAAQLIKVRHLGKLSSGATGAWLKARQDDHSFAVNVRAIGADGGLIDVRIFEFDEQGKIASQTRAATGQVQGSDDAAWVLRDVQRSVFHQRAADEAQVEHQKLPEWRWPTNISADMIAASLLKPDRMATFDLFQYIRHLDDNGQSAQRYEIEFWRKVFYPLSCLVMVVLALPFAYLHFRSGSIAGYVFGGVMAGISFFLLNNVFGYAGNLQNWSPWLTAAAPGLIYSVLSLAAFGWLATKRRPPGSAGEAVEV</sequence>
<evidence type="ECO:0000256" key="5">
    <source>
        <dbReference type="ARBA" id="ARBA00023136"/>
    </source>
</evidence>
<evidence type="ECO:0000256" key="6">
    <source>
        <dbReference type="SAM" id="Phobius"/>
    </source>
</evidence>
<dbReference type="GO" id="GO:0015920">
    <property type="term" value="P:lipopolysaccharide transport"/>
    <property type="evidence" value="ECO:0007669"/>
    <property type="project" value="TreeGrafter"/>
</dbReference>
<evidence type="ECO:0000256" key="3">
    <source>
        <dbReference type="ARBA" id="ARBA00022692"/>
    </source>
</evidence>
<feature type="transmembrane region" description="Helical" evidence="6">
    <location>
        <begin position="325"/>
        <end position="346"/>
    </location>
</feature>
<feature type="transmembrane region" description="Helical" evidence="6">
    <location>
        <begin position="114"/>
        <end position="133"/>
    </location>
</feature>
<protein>
    <submittedName>
        <fullName evidence="7">Lipopolysaccharide export system permease protein</fullName>
    </submittedName>
</protein>
<evidence type="ECO:0000313" key="7">
    <source>
        <dbReference type="EMBL" id="TQN01049.1"/>
    </source>
</evidence>
<reference evidence="7 8" key="1">
    <citation type="submission" date="2019-06" db="EMBL/GenBank/DDBJ databases">
        <title>Genomic Encyclopedia of Archaeal and Bacterial Type Strains, Phase II (KMG-II): from individual species to whole genera.</title>
        <authorList>
            <person name="Goeker M."/>
        </authorList>
    </citation>
    <scope>NUCLEOTIDE SEQUENCE [LARGE SCALE GENOMIC DNA]</scope>
    <source>
        <strain evidence="7 8">DSM 7270</strain>
    </source>
</reference>
<gene>
    <name evidence="7" type="ORF">BDD18_2989</name>
</gene>
<dbReference type="PANTHER" id="PTHR33529:SF2">
    <property type="entry name" value="LIPOPOLYSACCHARIDE EXPORT SYSTEM PERMEASE PROTEIN LPTG"/>
    <property type="match status" value="1"/>
</dbReference>
<feature type="transmembrane region" description="Helical" evidence="6">
    <location>
        <begin position="358"/>
        <end position="380"/>
    </location>
</feature>
<evidence type="ECO:0000256" key="4">
    <source>
        <dbReference type="ARBA" id="ARBA00022989"/>
    </source>
</evidence>
<accession>A0A543L150</accession>
<comment type="subcellular location">
    <subcellularLocation>
        <location evidence="1">Cell membrane</location>
        <topology evidence="1">Multi-pass membrane protein</topology>
    </subcellularLocation>
</comment>
<dbReference type="AlphaFoldDB" id="A0A543L150"/>
<dbReference type="InterPro" id="IPR005495">
    <property type="entry name" value="LptG/LptF_permease"/>
</dbReference>
<keyword evidence="4 6" id="KW-1133">Transmembrane helix</keyword>
<comment type="caution">
    <text evidence="7">The sequence shown here is derived from an EMBL/GenBank/DDBJ whole genome shotgun (WGS) entry which is preliminary data.</text>
</comment>
<dbReference type="GO" id="GO:0055085">
    <property type="term" value="P:transmembrane transport"/>
    <property type="evidence" value="ECO:0007669"/>
    <property type="project" value="InterPro"/>
</dbReference>
<evidence type="ECO:0000256" key="1">
    <source>
        <dbReference type="ARBA" id="ARBA00004651"/>
    </source>
</evidence>
<feature type="transmembrane region" description="Helical" evidence="6">
    <location>
        <begin position="25"/>
        <end position="46"/>
    </location>
</feature>
<dbReference type="GO" id="GO:0043190">
    <property type="term" value="C:ATP-binding cassette (ABC) transporter complex"/>
    <property type="evidence" value="ECO:0007669"/>
    <property type="project" value="InterPro"/>
</dbReference>
<evidence type="ECO:0000256" key="2">
    <source>
        <dbReference type="ARBA" id="ARBA00022475"/>
    </source>
</evidence>
<keyword evidence="5 6" id="KW-0472">Membrane</keyword>
<keyword evidence="2" id="KW-1003">Cell membrane</keyword>
<dbReference type="NCBIfam" id="TIGR04408">
    <property type="entry name" value="LptG_lptG"/>
    <property type="match status" value="1"/>
</dbReference>
<dbReference type="PANTHER" id="PTHR33529">
    <property type="entry name" value="SLR0882 PROTEIN-RELATED"/>
    <property type="match status" value="1"/>
</dbReference>